<keyword evidence="3" id="KW-1185">Reference proteome</keyword>
<reference evidence="2" key="1">
    <citation type="journal article" date="2014" name="Int. J. Syst. Evol. Microbiol.">
        <title>Complete genome sequence of Corynebacterium casei LMG S-19264T (=DSM 44701T), isolated from a smear-ripened cheese.</title>
        <authorList>
            <consortium name="US DOE Joint Genome Institute (JGI-PGF)"/>
            <person name="Walter F."/>
            <person name="Albersmeier A."/>
            <person name="Kalinowski J."/>
            <person name="Ruckert C."/>
        </authorList>
    </citation>
    <scope>NUCLEOTIDE SEQUENCE</scope>
    <source>
        <strain evidence="2">JCM 4790</strain>
    </source>
</reference>
<dbReference type="EMBL" id="BMVU01000027">
    <property type="protein sequence ID" value="GGX90027.1"/>
    <property type="molecule type" value="Genomic_DNA"/>
</dbReference>
<dbReference type="InterPro" id="IPR001173">
    <property type="entry name" value="Glyco_trans_2-like"/>
</dbReference>
<evidence type="ECO:0000259" key="1">
    <source>
        <dbReference type="Pfam" id="PF00535"/>
    </source>
</evidence>
<gene>
    <name evidence="2" type="ORF">GCM10010358_50050</name>
</gene>
<evidence type="ECO:0000313" key="3">
    <source>
        <dbReference type="Proteomes" id="UP000619244"/>
    </source>
</evidence>
<name>A0A918U477_9ACTN</name>
<protein>
    <recommendedName>
        <fullName evidence="1">Glycosyltransferase 2-like domain-containing protein</fullName>
    </recommendedName>
</protein>
<sequence length="105" mass="11317">MSIVAAAHDEEPTVVESVRAMLALRHPRHEVVVVDDGSRDGTFRRLAEVFDLRPVERVQPGGIRTGKPATAVHASADSVPLVVVRKENSGRAAFLNVGIDLASIR</sequence>
<dbReference type="SUPFAM" id="SSF53448">
    <property type="entry name" value="Nucleotide-diphospho-sugar transferases"/>
    <property type="match status" value="1"/>
</dbReference>
<organism evidence="2 3">
    <name type="scientific">Streptomyces minutiscleroticus</name>
    <dbReference type="NCBI Taxonomy" id="68238"/>
    <lineage>
        <taxon>Bacteria</taxon>
        <taxon>Bacillati</taxon>
        <taxon>Actinomycetota</taxon>
        <taxon>Actinomycetes</taxon>
        <taxon>Kitasatosporales</taxon>
        <taxon>Streptomycetaceae</taxon>
        <taxon>Streptomyces</taxon>
    </lineage>
</organism>
<dbReference type="Proteomes" id="UP000619244">
    <property type="component" value="Unassembled WGS sequence"/>
</dbReference>
<dbReference type="Gene3D" id="3.90.550.10">
    <property type="entry name" value="Spore Coat Polysaccharide Biosynthesis Protein SpsA, Chain A"/>
    <property type="match status" value="1"/>
</dbReference>
<dbReference type="RefSeq" id="WP_190192549.1">
    <property type="nucleotide sequence ID" value="NZ_BMVU01000027.1"/>
</dbReference>
<dbReference type="Pfam" id="PF00535">
    <property type="entry name" value="Glycos_transf_2"/>
    <property type="match status" value="1"/>
</dbReference>
<dbReference type="AlphaFoldDB" id="A0A918U477"/>
<feature type="domain" description="Glycosyltransferase 2-like" evidence="1">
    <location>
        <begin position="2"/>
        <end position="51"/>
    </location>
</feature>
<accession>A0A918U477</accession>
<comment type="caution">
    <text evidence="2">The sequence shown here is derived from an EMBL/GenBank/DDBJ whole genome shotgun (WGS) entry which is preliminary data.</text>
</comment>
<evidence type="ECO:0000313" key="2">
    <source>
        <dbReference type="EMBL" id="GGX90027.1"/>
    </source>
</evidence>
<reference evidence="2" key="2">
    <citation type="submission" date="2020-09" db="EMBL/GenBank/DDBJ databases">
        <authorList>
            <person name="Sun Q."/>
            <person name="Ohkuma M."/>
        </authorList>
    </citation>
    <scope>NUCLEOTIDE SEQUENCE</scope>
    <source>
        <strain evidence="2">JCM 4790</strain>
    </source>
</reference>
<dbReference type="InterPro" id="IPR029044">
    <property type="entry name" value="Nucleotide-diphossugar_trans"/>
</dbReference>
<proteinExistence type="predicted"/>